<keyword evidence="5" id="KW-1185">Reference proteome</keyword>
<dbReference type="NCBIfam" id="NF045758">
    <property type="entry name" value="YlxM"/>
    <property type="match status" value="1"/>
</dbReference>
<protein>
    <recommendedName>
        <fullName evidence="3">UPF0122 protein SAMN02746066_01247</fullName>
    </recommendedName>
</protein>
<comment type="function">
    <text evidence="2 3">Might take part in the signal recognition particle (SRP) pathway. This is inferred from the conservation of its genetic proximity to ftsY/ffh. May be a regulatory protein.</text>
</comment>
<organism evidence="4 5">
    <name type="scientific">Anaerosporobacter mobilis DSM 15930</name>
    <dbReference type="NCBI Taxonomy" id="1120996"/>
    <lineage>
        <taxon>Bacteria</taxon>
        <taxon>Bacillati</taxon>
        <taxon>Bacillota</taxon>
        <taxon>Clostridia</taxon>
        <taxon>Lachnospirales</taxon>
        <taxon>Lachnospiraceae</taxon>
        <taxon>Anaerosporobacter</taxon>
    </lineage>
</organism>
<proteinExistence type="inferred from homology"/>
<name>A0A1M7H1Q1_9FIRM</name>
<dbReference type="InterPro" id="IPR036388">
    <property type="entry name" value="WH-like_DNA-bd_sf"/>
</dbReference>
<dbReference type="AlphaFoldDB" id="A0A1M7H1Q1"/>
<accession>A0A1M7H1Q1</accession>
<dbReference type="OrthoDB" id="6392at2"/>
<dbReference type="InterPro" id="IPR007394">
    <property type="entry name" value="UPF0122"/>
</dbReference>
<evidence type="ECO:0000256" key="3">
    <source>
        <dbReference type="HAMAP-Rule" id="MF_00245"/>
    </source>
</evidence>
<comment type="similarity">
    <text evidence="1 3">Belongs to the UPF0122 family.</text>
</comment>
<dbReference type="SUPFAM" id="SSF88659">
    <property type="entry name" value="Sigma3 and sigma4 domains of RNA polymerase sigma factors"/>
    <property type="match status" value="1"/>
</dbReference>
<evidence type="ECO:0000256" key="2">
    <source>
        <dbReference type="ARBA" id="ARBA00024764"/>
    </source>
</evidence>
<dbReference type="InterPro" id="IPR013324">
    <property type="entry name" value="RNA_pol_sigma_r3/r4-like"/>
</dbReference>
<dbReference type="STRING" id="1120996.SAMN02746066_01247"/>
<dbReference type="HAMAP" id="MF_00245">
    <property type="entry name" value="UPF0122"/>
    <property type="match status" value="1"/>
</dbReference>
<evidence type="ECO:0000256" key="1">
    <source>
        <dbReference type="ARBA" id="ARBA00008720"/>
    </source>
</evidence>
<evidence type="ECO:0000313" key="4">
    <source>
        <dbReference type="EMBL" id="SHM22525.1"/>
    </source>
</evidence>
<dbReference type="Gene3D" id="1.10.10.10">
    <property type="entry name" value="Winged helix-like DNA-binding domain superfamily/Winged helix DNA-binding domain"/>
    <property type="match status" value="1"/>
</dbReference>
<gene>
    <name evidence="4" type="ORF">SAMN02746066_01247</name>
</gene>
<dbReference type="InterPro" id="IPR054831">
    <property type="entry name" value="UPF0122_fam_protein"/>
</dbReference>
<evidence type="ECO:0000313" key="5">
    <source>
        <dbReference type="Proteomes" id="UP000184038"/>
    </source>
</evidence>
<dbReference type="PANTHER" id="PTHR40083:SF1">
    <property type="entry name" value="UPF0122 PROTEIN YLXM"/>
    <property type="match status" value="1"/>
</dbReference>
<sequence>MNDKIEKKDNNNIKQIDKLVELSLLYDFYGELLKENQKCIFEDYILNDLSLSEIAEQQGISRQGVHDVVKRCSNQLIKYEEKLHLIEKFEQTKQKVSRIKELSEQIIKLNKFNLLNERNLSNEYSIPNEFNLLTEIELLSDSILEDL</sequence>
<dbReference type="Proteomes" id="UP000184038">
    <property type="component" value="Unassembled WGS sequence"/>
</dbReference>
<dbReference type="Pfam" id="PF04297">
    <property type="entry name" value="UPF0122"/>
    <property type="match status" value="1"/>
</dbReference>
<reference evidence="4 5" key="1">
    <citation type="submission" date="2016-11" db="EMBL/GenBank/DDBJ databases">
        <authorList>
            <person name="Jaros S."/>
            <person name="Januszkiewicz K."/>
            <person name="Wedrychowicz H."/>
        </authorList>
    </citation>
    <scope>NUCLEOTIDE SEQUENCE [LARGE SCALE GENOMIC DNA]</scope>
    <source>
        <strain evidence="4 5">DSM 15930</strain>
    </source>
</reference>
<dbReference type="PANTHER" id="PTHR40083">
    <property type="entry name" value="UPF0122 PROTEIN CBO2450/CLC_2298"/>
    <property type="match status" value="1"/>
</dbReference>
<dbReference type="EMBL" id="FRCP01000007">
    <property type="protein sequence ID" value="SHM22525.1"/>
    <property type="molecule type" value="Genomic_DNA"/>
</dbReference>